<evidence type="ECO:0000313" key="2">
    <source>
        <dbReference type="Proteomes" id="UP000824533"/>
    </source>
</evidence>
<protein>
    <submittedName>
        <fullName evidence="1">Uncharacterized protein</fullName>
    </submittedName>
</protein>
<evidence type="ECO:0000313" key="1">
    <source>
        <dbReference type="EMBL" id="KAJ0184392.1"/>
    </source>
</evidence>
<organism evidence="1 2">
    <name type="scientific">Dendrolimus kikuchii</name>
    <dbReference type="NCBI Taxonomy" id="765133"/>
    <lineage>
        <taxon>Eukaryota</taxon>
        <taxon>Metazoa</taxon>
        <taxon>Ecdysozoa</taxon>
        <taxon>Arthropoda</taxon>
        <taxon>Hexapoda</taxon>
        <taxon>Insecta</taxon>
        <taxon>Pterygota</taxon>
        <taxon>Neoptera</taxon>
        <taxon>Endopterygota</taxon>
        <taxon>Lepidoptera</taxon>
        <taxon>Glossata</taxon>
        <taxon>Ditrysia</taxon>
        <taxon>Bombycoidea</taxon>
        <taxon>Lasiocampidae</taxon>
        <taxon>Dendrolimus</taxon>
    </lineage>
</organism>
<keyword evidence="2" id="KW-1185">Reference proteome</keyword>
<comment type="caution">
    <text evidence="1">The sequence shown here is derived from an EMBL/GenBank/DDBJ whole genome shotgun (WGS) entry which is preliminary data.</text>
</comment>
<name>A0ACC1DLE0_9NEOP</name>
<proteinExistence type="predicted"/>
<dbReference type="Proteomes" id="UP000824533">
    <property type="component" value="Linkage Group LG01"/>
</dbReference>
<reference evidence="1 2" key="1">
    <citation type="journal article" date="2021" name="Front. Genet.">
        <title>Chromosome-Level Genome Assembly Reveals Significant Gene Expansion in the Toll and IMD Signaling Pathways of Dendrolimus kikuchii.</title>
        <authorList>
            <person name="Zhou J."/>
            <person name="Wu P."/>
            <person name="Xiong Z."/>
            <person name="Liu N."/>
            <person name="Zhao N."/>
            <person name="Ji M."/>
            <person name="Qiu Y."/>
            <person name="Yang B."/>
        </authorList>
    </citation>
    <scope>NUCLEOTIDE SEQUENCE [LARGE SCALE GENOMIC DNA]</scope>
    <source>
        <strain evidence="1">Ann1</strain>
    </source>
</reference>
<accession>A0ACC1DLE0</accession>
<gene>
    <name evidence="1" type="ORF">K1T71_000815</name>
</gene>
<dbReference type="EMBL" id="CM034387">
    <property type="protein sequence ID" value="KAJ0184392.1"/>
    <property type="molecule type" value="Genomic_DNA"/>
</dbReference>
<sequence>MYTSTQNEVLICRGCLSADGKLFSTNTKRLSLDYSVLIGFQIQEHDGLPQYFCYMCSALLRKFIRFRDKCLNSKHLLEDIQSNRVLKSKLKEFIHSNSYYQYTNTQTYEYQPDKDNETEVLFENKDSIKTTIPNVKFKEEIDVSTDIRIKNEDTNFSQNSDLYDSDEQSVVNKYSTSSISNATNEIKSIKDNIESDTSDNQALVTFKSNDKPNTSKKRNTKVQLDVYTKKNLVRNFALDNVNSECTKVSQKEEKRFESKDNLANFENMYNVDVVVLSKEEQMKAVLDRKKGISYLHSPYKCDLCFKGFMDVDNLTKHCMSQHDSSRGLVVCEFCKFRYKDQRSLNQHLKKHRLKFACRQCKYVSRTTFNAKEHHKMHSGQKHECKQCGKSYEKMSSHLSHMRIHHPSDMVWCEYCGESFIGDFGLNAHKKRAHRNLKLPPNAICELCNTNFMNIEALNKHKDRQTKGFCDISCVHCGSGFEARLELRDHLLEVHRSRKKYSCEKCSKTFSKETLYSAHYRRMHADSTQIDRSDKMANWICEVCGKRMPTKCLLVYHQRNHTGERPYQCDECSKSFTMRKLLHSHMRVHTTARPYSCKVCPKTFKGLSALRSHENVHTGLKTKIS</sequence>